<dbReference type="SUPFAM" id="SSF53383">
    <property type="entry name" value="PLP-dependent transferases"/>
    <property type="match status" value="1"/>
</dbReference>
<dbReference type="Proteomes" id="UP000253420">
    <property type="component" value="Unassembled WGS sequence"/>
</dbReference>
<dbReference type="GO" id="GO:0008483">
    <property type="term" value="F:transaminase activity"/>
    <property type="evidence" value="ECO:0007669"/>
    <property type="project" value="UniProtKB-KW"/>
</dbReference>
<protein>
    <submittedName>
        <fullName evidence="5">Aminotransferase class V-fold PLP-dependent enzyme</fullName>
    </submittedName>
</protein>
<keyword evidence="5" id="KW-0808">Transferase</keyword>
<comment type="cofactor">
    <cofactor evidence="1 4">
        <name>pyridoxal 5'-phosphate</name>
        <dbReference type="ChEBI" id="CHEBI:597326"/>
    </cofactor>
</comment>
<feature type="modified residue" description="N6-(pyridoxal phosphate)lysine" evidence="4">
    <location>
        <position position="214"/>
    </location>
</feature>
<dbReference type="EMBL" id="QOZG01000005">
    <property type="protein sequence ID" value="RCS23482.1"/>
    <property type="molecule type" value="Genomic_DNA"/>
</dbReference>
<comment type="similarity">
    <text evidence="3">Belongs to the SelA family.</text>
</comment>
<evidence type="ECO:0000256" key="1">
    <source>
        <dbReference type="ARBA" id="ARBA00001933"/>
    </source>
</evidence>
<dbReference type="OrthoDB" id="9787096at2"/>
<accession>A0A368K532</accession>
<name>A0A368K532_9HYPH</name>
<evidence type="ECO:0000256" key="2">
    <source>
        <dbReference type="ARBA" id="ARBA00022898"/>
    </source>
</evidence>
<dbReference type="RefSeq" id="WP_114441101.1">
    <property type="nucleotide sequence ID" value="NZ_QOZG01000005.1"/>
</dbReference>
<dbReference type="InterPro" id="IPR018319">
    <property type="entry name" value="SelA-like"/>
</dbReference>
<gene>
    <name evidence="5" type="ORF">DUT91_14535</name>
</gene>
<sequence length="399" mass="43081">MPTEDIRASLGLRPVINVSGTMTSLGASIVVPEAIAAMTAILPQFVEINDLQRKASAVIARLTGGEAGFVTASCSAGISLAVAGAMTGADLLAIEKLPDVTPERNEVLVQMGHVVSYGAPVDQAIRLAGGKVVLIGQATSAHRYHMENAINEKTAAAVYVVSHHVVDYGLLKLTEFVEIAHAKGVPVIVDAASEYDLRIFLEQGADIVLYSGHKFLGGPTSGIVAGKKDLVRNAFLQNMGIGRGMKAGKESVFGVMAALEAWEKRDHDGIRAREAGYLQLWRETLEGRPGVTALIEPDPTDNPLDRMRVIICEQQAHITAWDLAEALARGTPPIIVRDHEIEHRHFYLDPCNLHPGQEAIVARRLADELDKAAASNEIIATPLENRSRHRFDSALRWPD</sequence>
<dbReference type="PANTHER" id="PTHR32328">
    <property type="entry name" value="L-SERYL-TRNA(SEC) SELENIUM TRANSFERASE"/>
    <property type="match status" value="1"/>
</dbReference>
<evidence type="ECO:0000313" key="5">
    <source>
        <dbReference type="EMBL" id="RCS23482.1"/>
    </source>
</evidence>
<dbReference type="InterPro" id="IPR015421">
    <property type="entry name" value="PyrdxlP-dep_Trfase_major"/>
</dbReference>
<keyword evidence="6" id="KW-1185">Reference proteome</keyword>
<proteinExistence type="inferred from homology"/>
<dbReference type="Pfam" id="PF03841">
    <property type="entry name" value="SelA"/>
    <property type="match status" value="1"/>
</dbReference>
<dbReference type="AlphaFoldDB" id="A0A368K532"/>
<keyword evidence="2 4" id="KW-0663">Pyridoxal phosphate</keyword>
<reference evidence="5 6" key="1">
    <citation type="submission" date="2018-07" db="EMBL/GenBank/DDBJ databases">
        <title>The draft genome of Phyllobacterium salinisoli.</title>
        <authorList>
            <person name="Liu L."/>
            <person name="Li L."/>
            <person name="Zhang X."/>
            <person name="Liang L."/>
        </authorList>
    </citation>
    <scope>NUCLEOTIDE SEQUENCE [LARGE SCALE GENOMIC DNA]</scope>
    <source>
        <strain evidence="5 6">LLAN61</strain>
    </source>
</reference>
<dbReference type="InterPro" id="IPR015424">
    <property type="entry name" value="PyrdxlP-dep_Trfase"/>
</dbReference>
<evidence type="ECO:0000256" key="4">
    <source>
        <dbReference type="PIRSR" id="PIRSR618319-50"/>
    </source>
</evidence>
<dbReference type="GO" id="GO:0004125">
    <property type="term" value="F:L-seryl-tRNA(Sec) selenium transferase activity"/>
    <property type="evidence" value="ECO:0007669"/>
    <property type="project" value="TreeGrafter"/>
</dbReference>
<evidence type="ECO:0000256" key="3">
    <source>
        <dbReference type="ARBA" id="ARBA00044507"/>
    </source>
</evidence>
<organism evidence="5 6">
    <name type="scientific">Phyllobacterium salinisoli</name>
    <dbReference type="NCBI Taxonomy" id="1899321"/>
    <lineage>
        <taxon>Bacteria</taxon>
        <taxon>Pseudomonadati</taxon>
        <taxon>Pseudomonadota</taxon>
        <taxon>Alphaproteobacteria</taxon>
        <taxon>Hyphomicrobiales</taxon>
        <taxon>Phyllobacteriaceae</taxon>
        <taxon>Phyllobacterium</taxon>
    </lineage>
</organism>
<dbReference type="Gene3D" id="3.40.640.10">
    <property type="entry name" value="Type I PLP-dependent aspartate aminotransferase-like (Major domain)"/>
    <property type="match status" value="1"/>
</dbReference>
<dbReference type="PANTHER" id="PTHR32328:SF0">
    <property type="entry name" value="L-SERYL-TRNA(SEC) SELENIUM TRANSFERASE"/>
    <property type="match status" value="1"/>
</dbReference>
<keyword evidence="5" id="KW-0032">Aminotransferase</keyword>
<comment type="caution">
    <text evidence="5">The sequence shown here is derived from an EMBL/GenBank/DDBJ whole genome shotgun (WGS) entry which is preliminary data.</text>
</comment>
<evidence type="ECO:0000313" key="6">
    <source>
        <dbReference type="Proteomes" id="UP000253420"/>
    </source>
</evidence>